<dbReference type="InterPro" id="IPR003265">
    <property type="entry name" value="HhH-GPD_domain"/>
</dbReference>
<name>A0A316U3J1_9BASI</name>
<feature type="compositionally biased region" description="Low complexity" evidence="4">
    <location>
        <begin position="380"/>
        <end position="395"/>
    </location>
</feature>
<comment type="similarity">
    <text evidence="1">Belongs to the alkylbase DNA glycosidase AlkA family.</text>
</comment>
<proteinExistence type="inferred from homology"/>
<accession>A0A316U3J1</accession>
<dbReference type="OrthoDB" id="415889at2759"/>
<evidence type="ECO:0000256" key="4">
    <source>
        <dbReference type="SAM" id="MobiDB-lite"/>
    </source>
</evidence>
<gene>
    <name evidence="6" type="ORF">BCV69DRAFT_313602</name>
</gene>
<dbReference type="AlphaFoldDB" id="A0A316U3J1"/>
<dbReference type="CDD" id="cd00056">
    <property type="entry name" value="ENDO3c"/>
    <property type="match status" value="1"/>
</dbReference>
<dbReference type="GeneID" id="37016776"/>
<dbReference type="GO" id="GO:0006285">
    <property type="term" value="P:base-excision repair, AP site formation"/>
    <property type="evidence" value="ECO:0007669"/>
    <property type="project" value="TreeGrafter"/>
</dbReference>
<dbReference type="STRING" id="1684307.A0A316U3J1"/>
<dbReference type="GO" id="GO:0043916">
    <property type="term" value="F:DNA-7-methylguanine glycosylase activity"/>
    <property type="evidence" value="ECO:0007669"/>
    <property type="project" value="TreeGrafter"/>
</dbReference>
<dbReference type="GO" id="GO:0032993">
    <property type="term" value="C:protein-DNA complex"/>
    <property type="evidence" value="ECO:0007669"/>
    <property type="project" value="TreeGrafter"/>
</dbReference>
<evidence type="ECO:0000259" key="5">
    <source>
        <dbReference type="SMART" id="SM00478"/>
    </source>
</evidence>
<feature type="compositionally biased region" description="Basic and acidic residues" evidence="4">
    <location>
        <begin position="352"/>
        <end position="374"/>
    </location>
</feature>
<dbReference type="SUPFAM" id="SSF48150">
    <property type="entry name" value="DNA-glycosylase"/>
    <property type="match status" value="1"/>
</dbReference>
<dbReference type="PANTHER" id="PTHR43003">
    <property type="entry name" value="DNA-3-METHYLADENINE GLYCOSYLASE"/>
    <property type="match status" value="1"/>
</dbReference>
<feature type="compositionally biased region" description="Polar residues" evidence="4">
    <location>
        <begin position="1"/>
        <end position="12"/>
    </location>
</feature>
<dbReference type="GO" id="GO:0005634">
    <property type="term" value="C:nucleus"/>
    <property type="evidence" value="ECO:0007669"/>
    <property type="project" value="TreeGrafter"/>
</dbReference>
<feature type="compositionally biased region" description="Polar residues" evidence="4">
    <location>
        <begin position="56"/>
        <end position="69"/>
    </location>
</feature>
<dbReference type="Proteomes" id="UP000245942">
    <property type="component" value="Unassembled WGS sequence"/>
</dbReference>
<protein>
    <submittedName>
        <fullName evidence="6">DNA glycosylase</fullName>
    </submittedName>
</protein>
<dbReference type="InterPro" id="IPR011257">
    <property type="entry name" value="DNA_glycosylase"/>
</dbReference>
<dbReference type="SMART" id="SM00478">
    <property type="entry name" value="ENDO3c"/>
    <property type="match status" value="1"/>
</dbReference>
<feature type="region of interest" description="Disordered" evidence="4">
    <location>
        <begin position="1"/>
        <end position="90"/>
    </location>
</feature>
<evidence type="ECO:0000313" key="6">
    <source>
        <dbReference type="EMBL" id="PWN19866.1"/>
    </source>
</evidence>
<dbReference type="Gene3D" id="1.10.1670.40">
    <property type="match status" value="2"/>
</dbReference>
<dbReference type="Pfam" id="PF00730">
    <property type="entry name" value="HhH-GPD"/>
    <property type="match status" value="1"/>
</dbReference>
<evidence type="ECO:0000256" key="3">
    <source>
        <dbReference type="ARBA" id="ARBA00023204"/>
    </source>
</evidence>
<dbReference type="GO" id="GO:0032131">
    <property type="term" value="F:alkylated DNA binding"/>
    <property type="evidence" value="ECO:0007669"/>
    <property type="project" value="TreeGrafter"/>
</dbReference>
<dbReference type="FunFam" id="1.10.340.30:FF:000004">
    <property type="entry name" value="DNA-3-methyladenine glycosylase II"/>
    <property type="match status" value="1"/>
</dbReference>
<keyword evidence="2" id="KW-0227">DNA damage</keyword>
<organism evidence="6 7">
    <name type="scientific">Pseudomicrostroma glucosiphilum</name>
    <dbReference type="NCBI Taxonomy" id="1684307"/>
    <lineage>
        <taxon>Eukaryota</taxon>
        <taxon>Fungi</taxon>
        <taxon>Dikarya</taxon>
        <taxon>Basidiomycota</taxon>
        <taxon>Ustilaginomycotina</taxon>
        <taxon>Exobasidiomycetes</taxon>
        <taxon>Microstromatales</taxon>
        <taxon>Microstromatales incertae sedis</taxon>
        <taxon>Pseudomicrostroma</taxon>
    </lineage>
</organism>
<feature type="domain" description="HhH-GPD" evidence="5">
    <location>
        <begin position="175"/>
        <end position="351"/>
    </location>
</feature>
<keyword evidence="3" id="KW-0234">DNA repair</keyword>
<dbReference type="EMBL" id="KZ819330">
    <property type="protein sequence ID" value="PWN19866.1"/>
    <property type="molecule type" value="Genomic_DNA"/>
</dbReference>
<dbReference type="RefSeq" id="XP_025347026.1">
    <property type="nucleotide sequence ID" value="XM_025495042.1"/>
</dbReference>
<evidence type="ECO:0000313" key="7">
    <source>
        <dbReference type="Proteomes" id="UP000245942"/>
    </source>
</evidence>
<keyword evidence="7" id="KW-1185">Reference proteome</keyword>
<dbReference type="Gene3D" id="1.10.340.30">
    <property type="entry name" value="Hypothetical protein, domain 2"/>
    <property type="match status" value="1"/>
</dbReference>
<dbReference type="InterPro" id="IPR051912">
    <property type="entry name" value="Alkylbase_DNA_Glycosylase/TA"/>
</dbReference>
<sequence>MPPTTRGRTTVTAVPPKPADNVKSAAVSDSSTLKATPAKARASKKRPLSQAFPASKASTSLGNGAPSTKSPKRKAATAATAEEAPPPLPALSEDEVRLCTTIPFPRLTFSLREGTEHLIKADPRFRSLLRRIPLRVFEEFTDEHLEQETAGGGDDKVQPRAKDLDLFKTLVTSILGQQVSWLAARSILYKFTRLWFPELPVVPDFSLTPRDSLPFPTPLQVRSAGEGMLRSAGLSGQKVRYVTDIAERFSDGRLDVRKIVEMNEEQVLEELIKIKGVGVWTAQMLLLFALRRPNILPVGDLGVQRGMVLLWASGPEGPPVTSKKARPPSPSPEPKPTTAEAASERVLTGDEAAMKQREEAHKVEDAVESSEHHVARTTGSASTTSLTATTPTQSLPQPPPLPADAKLTLAQLNARKSGQKAKGNVYLTPPEMEALAKTWEPYRSLASVIVWALVDA</sequence>
<dbReference type="GO" id="GO:0008725">
    <property type="term" value="F:DNA-3-methyladenine glycosylase activity"/>
    <property type="evidence" value="ECO:0007669"/>
    <property type="project" value="TreeGrafter"/>
</dbReference>
<evidence type="ECO:0000256" key="2">
    <source>
        <dbReference type="ARBA" id="ARBA00022763"/>
    </source>
</evidence>
<reference evidence="6 7" key="1">
    <citation type="journal article" date="2018" name="Mol. Biol. Evol.">
        <title>Broad Genomic Sampling Reveals a Smut Pathogenic Ancestry of the Fungal Clade Ustilaginomycotina.</title>
        <authorList>
            <person name="Kijpornyongpan T."/>
            <person name="Mondo S.J."/>
            <person name="Barry K."/>
            <person name="Sandor L."/>
            <person name="Lee J."/>
            <person name="Lipzen A."/>
            <person name="Pangilinan J."/>
            <person name="LaButti K."/>
            <person name="Hainaut M."/>
            <person name="Henrissat B."/>
            <person name="Grigoriev I.V."/>
            <person name="Spatafora J.W."/>
            <person name="Aime M.C."/>
        </authorList>
    </citation>
    <scope>NUCLEOTIDE SEQUENCE [LARGE SCALE GENOMIC DNA]</scope>
    <source>
        <strain evidence="6 7">MCA 4718</strain>
    </source>
</reference>
<dbReference type="PANTHER" id="PTHR43003:SF5">
    <property type="entry name" value="DNA-3-METHYLADENINE GLYCOSYLASE"/>
    <property type="match status" value="1"/>
</dbReference>
<feature type="region of interest" description="Disordered" evidence="4">
    <location>
        <begin position="313"/>
        <end position="403"/>
    </location>
</feature>
<dbReference type="GO" id="GO:0006307">
    <property type="term" value="P:DNA alkylation repair"/>
    <property type="evidence" value="ECO:0007669"/>
    <property type="project" value="TreeGrafter"/>
</dbReference>
<evidence type="ECO:0000256" key="1">
    <source>
        <dbReference type="ARBA" id="ARBA00010817"/>
    </source>
</evidence>